<keyword evidence="1" id="KW-0732">Signal</keyword>
<dbReference type="Proteomes" id="UP001370758">
    <property type="component" value="Unassembled WGS sequence"/>
</dbReference>
<keyword evidence="3" id="KW-1185">Reference proteome</keyword>
<name>A0AAV9W0P2_9PEZI</name>
<protein>
    <submittedName>
        <fullName evidence="2">Uncharacterized protein</fullName>
    </submittedName>
</protein>
<evidence type="ECO:0000256" key="1">
    <source>
        <dbReference type="SAM" id="SignalP"/>
    </source>
</evidence>
<evidence type="ECO:0000313" key="2">
    <source>
        <dbReference type="EMBL" id="KAK6499982.1"/>
    </source>
</evidence>
<dbReference type="EMBL" id="JAVHJL010000007">
    <property type="protein sequence ID" value="KAK6499982.1"/>
    <property type="molecule type" value="Genomic_DNA"/>
</dbReference>
<accession>A0AAV9W0P2</accession>
<feature type="signal peptide" evidence="1">
    <location>
        <begin position="1"/>
        <end position="21"/>
    </location>
</feature>
<sequence>MRTISVAAAVAVLAGIAPVSAHVRILTGYGDYNSGYHGGMLGHLYEFPAKDYGSHQHPGQWDVAVFSDPIIPAC</sequence>
<feature type="chain" id="PRO_5043765631" evidence="1">
    <location>
        <begin position="22"/>
        <end position="74"/>
    </location>
</feature>
<comment type="caution">
    <text evidence="2">The sequence shown here is derived from an EMBL/GenBank/DDBJ whole genome shotgun (WGS) entry which is preliminary data.</text>
</comment>
<proteinExistence type="predicted"/>
<dbReference type="AlphaFoldDB" id="A0AAV9W0P2"/>
<gene>
    <name evidence="2" type="ORF">TWF481_010339</name>
</gene>
<evidence type="ECO:0000313" key="3">
    <source>
        <dbReference type="Proteomes" id="UP001370758"/>
    </source>
</evidence>
<organism evidence="2 3">
    <name type="scientific">Arthrobotrys musiformis</name>
    <dbReference type="NCBI Taxonomy" id="47236"/>
    <lineage>
        <taxon>Eukaryota</taxon>
        <taxon>Fungi</taxon>
        <taxon>Dikarya</taxon>
        <taxon>Ascomycota</taxon>
        <taxon>Pezizomycotina</taxon>
        <taxon>Orbiliomycetes</taxon>
        <taxon>Orbiliales</taxon>
        <taxon>Orbiliaceae</taxon>
        <taxon>Arthrobotrys</taxon>
    </lineage>
</organism>
<reference evidence="2 3" key="1">
    <citation type="submission" date="2023-08" db="EMBL/GenBank/DDBJ databases">
        <authorList>
            <person name="Palmer J.M."/>
        </authorList>
    </citation>
    <scope>NUCLEOTIDE SEQUENCE [LARGE SCALE GENOMIC DNA]</scope>
    <source>
        <strain evidence="2 3">TWF481</strain>
    </source>
</reference>